<dbReference type="RefSeq" id="WP_307509210.1">
    <property type="nucleotide sequence ID" value="NZ_BAAACE010000028.1"/>
</dbReference>
<comment type="caution">
    <text evidence="1">The sequence shown here is derived from an EMBL/GenBank/DDBJ whole genome shotgun (WGS) entry which is preliminary data.</text>
</comment>
<organism evidence="1 2">
    <name type="scientific">Paraclostridium ghonii</name>
    <dbReference type="NCBI Taxonomy" id="29358"/>
    <lineage>
        <taxon>Bacteria</taxon>
        <taxon>Bacillati</taxon>
        <taxon>Bacillota</taxon>
        <taxon>Clostridia</taxon>
        <taxon>Peptostreptococcales</taxon>
        <taxon>Peptostreptococcaceae</taxon>
        <taxon>Paraclostridium</taxon>
    </lineage>
</organism>
<protein>
    <submittedName>
        <fullName evidence="1">Uncharacterized protein</fullName>
    </submittedName>
</protein>
<dbReference type="EMBL" id="JAUSWG010000014">
    <property type="protein sequence ID" value="MDQ0557745.1"/>
    <property type="molecule type" value="Genomic_DNA"/>
</dbReference>
<keyword evidence="2" id="KW-1185">Reference proteome</keyword>
<accession>A0ABU0N3N7</accession>
<evidence type="ECO:0000313" key="2">
    <source>
        <dbReference type="Proteomes" id="UP001232584"/>
    </source>
</evidence>
<evidence type="ECO:0000313" key="1">
    <source>
        <dbReference type="EMBL" id="MDQ0557745.1"/>
    </source>
</evidence>
<reference evidence="1 2" key="1">
    <citation type="submission" date="2023-07" db="EMBL/GenBank/DDBJ databases">
        <title>Genomic Encyclopedia of Type Strains, Phase IV (KMG-IV): sequencing the most valuable type-strain genomes for metagenomic binning, comparative biology and taxonomic classification.</title>
        <authorList>
            <person name="Goeker M."/>
        </authorList>
    </citation>
    <scope>NUCLEOTIDE SEQUENCE [LARGE SCALE GENOMIC DNA]</scope>
    <source>
        <strain evidence="1 2">DSM 15049</strain>
    </source>
</reference>
<dbReference type="Proteomes" id="UP001232584">
    <property type="component" value="Unassembled WGS sequence"/>
</dbReference>
<proteinExistence type="predicted"/>
<name>A0ABU0N3N7_9FIRM</name>
<sequence>MDLESSRCMRTDGIELEQDSDWIYFYYKTENKIVSKSYMLYTDILTT</sequence>
<gene>
    <name evidence="1" type="ORF">QOZ92_002880</name>
</gene>